<evidence type="ECO:0000313" key="8">
    <source>
        <dbReference type="Proteomes" id="UP000306236"/>
    </source>
</evidence>
<dbReference type="CDD" id="cd01140">
    <property type="entry name" value="FatB"/>
    <property type="match status" value="1"/>
</dbReference>
<dbReference type="Gene3D" id="3.40.50.1980">
    <property type="entry name" value="Nitrogenase molybdenum iron protein domain"/>
    <property type="match status" value="2"/>
</dbReference>
<name>A0A4S5C1S2_9BURK</name>
<dbReference type="EMBL" id="SSWX01000001">
    <property type="protein sequence ID" value="THJ36386.1"/>
    <property type="molecule type" value="Genomic_DNA"/>
</dbReference>
<dbReference type="InterPro" id="IPR002491">
    <property type="entry name" value="ABC_transptr_periplasmic_BD"/>
</dbReference>
<comment type="subcellular location">
    <subcellularLocation>
        <location evidence="1">Cell envelope</location>
    </subcellularLocation>
</comment>
<comment type="similarity">
    <text evidence="2">Belongs to the bacterial solute-binding protein 8 family.</text>
</comment>
<comment type="caution">
    <text evidence="7">The sequence shown here is derived from an EMBL/GenBank/DDBJ whole genome shotgun (WGS) entry which is preliminary data.</text>
</comment>
<reference evidence="7 8" key="1">
    <citation type="submission" date="2019-04" db="EMBL/GenBank/DDBJ databases">
        <title>Lampropedia sp YIM MLB12 draf genome.</title>
        <authorList>
            <person name="Wang Y.-X."/>
        </authorList>
    </citation>
    <scope>NUCLEOTIDE SEQUENCE [LARGE SCALE GENOMIC DNA]</scope>
    <source>
        <strain evidence="7 8">YIM MLB12</strain>
    </source>
</reference>
<protein>
    <submittedName>
        <fullName evidence="7">Siderophore ABC transporter substrate-binding protein</fullName>
    </submittedName>
</protein>
<dbReference type="SUPFAM" id="SSF53807">
    <property type="entry name" value="Helical backbone' metal receptor"/>
    <property type="match status" value="1"/>
</dbReference>
<accession>A0A4S5C1S2</accession>
<evidence type="ECO:0000259" key="6">
    <source>
        <dbReference type="PROSITE" id="PS50983"/>
    </source>
</evidence>
<dbReference type="Proteomes" id="UP000306236">
    <property type="component" value="Unassembled WGS sequence"/>
</dbReference>
<dbReference type="InterPro" id="IPR051313">
    <property type="entry name" value="Bact_iron-sidero_bind"/>
</dbReference>
<keyword evidence="8" id="KW-1185">Reference proteome</keyword>
<dbReference type="Pfam" id="PF01497">
    <property type="entry name" value="Peripla_BP_2"/>
    <property type="match status" value="1"/>
</dbReference>
<sequence>MRALLSRVGFATSEQTVALQPKTAQTAAAAAAAATRVKHVFQACAAASALVLIGMGVALQAQAQSAAAPTVAAQSGQRYEFVQLKGSTNVPLNPQKVVVFDLATLDMLDALGVDAEVAVPAFKMPEHLKAYEAASVPKVGSLFEPNYEAIRVFSPEVIFIGRRSEARQAELAKLGPTVDMAIDESNAVESVFANLRKLGELFGKQGQAESLIQQAQSEIEDLKAITPHAGKAMLLLVSGGRINSYGPGSRMGVLFDSYGVQPAQANSGDARHGQSISFEFILQANPDWLLVLDRDSAIGREGAAAERLLDNGLIKATNAGKQSQIVYLNATNWYVLDNAGITALRQNVRQLHQVFAKTAGGTATQ</sequence>
<keyword evidence="4" id="KW-0408">Iron</keyword>
<evidence type="ECO:0000256" key="1">
    <source>
        <dbReference type="ARBA" id="ARBA00004196"/>
    </source>
</evidence>
<keyword evidence="4" id="KW-0406">Ion transport</keyword>
<dbReference type="PANTHER" id="PTHR30532">
    <property type="entry name" value="IRON III DICITRATE-BINDING PERIPLASMIC PROTEIN"/>
    <property type="match status" value="1"/>
</dbReference>
<dbReference type="AlphaFoldDB" id="A0A4S5C1S2"/>
<keyword evidence="3" id="KW-0813">Transport</keyword>
<dbReference type="PANTHER" id="PTHR30532:SF28">
    <property type="entry name" value="PETROBACTIN-BINDING PROTEIN YCLQ"/>
    <property type="match status" value="1"/>
</dbReference>
<dbReference type="GO" id="GO:1901678">
    <property type="term" value="P:iron coordination entity transport"/>
    <property type="evidence" value="ECO:0007669"/>
    <property type="project" value="UniProtKB-ARBA"/>
</dbReference>
<keyword evidence="5" id="KW-0732">Signal</keyword>
<keyword evidence="4" id="KW-0410">Iron transport</keyword>
<dbReference type="OrthoDB" id="63946at2"/>
<dbReference type="GO" id="GO:0030288">
    <property type="term" value="C:outer membrane-bounded periplasmic space"/>
    <property type="evidence" value="ECO:0007669"/>
    <property type="project" value="TreeGrafter"/>
</dbReference>
<gene>
    <name evidence="7" type="ORF">E8K88_00295</name>
</gene>
<evidence type="ECO:0000256" key="4">
    <source>
        <dbReference type="ARBA" id="ARBA00022496"/>
    </source>
</evidence>
<proteinExistence type="inferred from homology"/>
<dbReference type="RefSeq" id="WP_136404645.1">
    <property type="nucleotide sequence ID" value="NZ_SSWX01000001.1"/>
</dbReference>
<dbReference type="PROSITE" id="PS50983">
    <property type="entry name" value="FE_B12_PBP"/>
    <property type="match status" value="1"/>
</dbReference>
<evidence type="ECO:0000256" key="2">
    <source>
        <dbReference type="ARBA" id="ARBA00008814"/>
    </source>
</evidence>
<evidence type="ECO:0000313" key="7">
    <source>
        <dbReference type="EMBL" id="THJ36386.1"/>
    </source>
</evidence>
<evidence type="ECO:0000256" key="3">
    <source>
        <dbReference type="ARBA" id="ARBA00022448"/>
    </source>
</evidence>
<organism evidence="7 8">
    <name type="scientific">Lampropedia aestuarii</name>
    <dbReference type="NCBI Taxonomy" id="2562762"/>
    <lineage>
        <taxon>Bacteria</taxon>
        <taxon>Pseudomonadati</taxon>
        <taxon>Pseudomonadota</taxon>
        <taxon>Betaproteobacteria</taxon>
        <taxon>Burkholderiales</taxon>
        <taxon>Comamonadaceae</taxon>
        <taxon>Lampropedia</taxon>
    </lineage>
</organism>
<dbReference type="InterPro" id="IPR033870">
    <property type="entry name" value="FatB"/>
</dbReference>
<feature type="domain" description="Fe/B12 periplasmic-binding" evidence="6">
    <location>
        <begin position="96"/>
        <end position="359"/>
    </location>
</feature>
<evidence type="ECO:0000256" key="5">
    <source>
        <dbReference type="ARBA" id="ARBA00022729"/>
    </source>
</evidence>